<feature type="compositionally biased region" description="Polar residues" evidence="2">
    <location>
        <begin position="255"/>
        <end position="266"/>
    </location>
</feature>
<proteinExistence type="predicted"/>
<feature type="region of interest" description="Disordered" evidence="2">
    <location>
        <begin position="145"/>
        <end position="181"/>
    </location>
</feature>
<evidence type="ECO:0000256" key="2">
    <source>
        <dbReference type="SAM" id="MobiDB-lite"/>
    </source>
</evidence>
<keyword evidence="4" id="KW-1185">Reference proteome</keyword>
<protein>
    <submittedName>
        <fullName evidence="3">Uncharacterized protein</fullName>
    </submittedName>
</protein>
<evidence type="ECO:0000313" key="4">
    <source>
        <dbReference type="Proteomes" id="UP001295684"/>
    </source>
</evidence>
<comment type="caution">
    <text evidence="3">The sequence shown here is derived from an EMBL/GenBank/DDBJ whole genome shotgun (WGS) entry which is preliminary data.</text>
</comment>
<feature type="compositionally biased region" description="Basic and acidic residues" evidence="2">
    <location>
        <begin position="218"/>
        <end position="235"/>
    </location>
</feature>
<evidence type="ECO:0000256" key="1">
    <source>
        <dbReference type="SAM" id="Coils"/>
    </source>
</evidence>
<reference evidence="3" key="1">
    <citation type="submission" date="2023-07" db="EMBL/GenBank/DDBJ databases">
        <authorList>
            <consortium name="AG Swart"/>
            <person name="Singh M."/>
            <person name="Singh A."/>
            <person name="Seah K."/>
            <person name="Emmerich C."/>
        </authorList>
    </citation>
    <scope>NUCLEOTIDE SEQUENCE</scope>
    <source>
        <strain evidence="3">DP1</strain>
    </source>
</reference>
<feature type="compositionally biased region" description="Polar residues" evidence="2">
    <location>
        <begin position="284"/>
        <end position="305"/>
    </location>
</feature>
<sequence>MHQDYHYKENPRISFLSSEGSHVAKRQFQERNQFYTSNAPIFPTYLDQQKRFNSEYRKKYFEFQPERPEDRTEFIIEDGNIVNPYLQKRRRGRKIIKNNPVYQKDTANAGKIVEKNLHHNDHEFKKSTTNKFNQELQAQGYMNHSNKIPASNASKYNSSQYSPNETTSTAAKQEQRPYKREAGRSLIEESFHNNQNTSMEARNIHRRIVENNIVKNTSIERQRPEENNTREDKLSPENQYNYPQDKHDSNKLENFYQNASQNPTKTDQPEEGHPNISHFKEGSNSKNPDNSQNHTNFYPSQEMPNADTSLREIEESLQNQVYKNNNFRSRGEKIQGNNSMNLIPKSTKIKYEAPQVQKSVNFADHPPQMYQDQVSETYSRMGDKCSMQAYEDVDRENVEQERYYARLRKATEKQNHIFQQHLNRVYIPQKKVELDLNQREEHKIQTLKDQAKEYEKKQKENVKTMQGEYSQFLNNQMKEKEYTQNIWNQEKRSFQENMRIKTQIQEQKTKMQERERLESQTAYRNVLNHQQRFKNEHPESSLKVNEPMQKPMVVPIVSEQRHMSNPEVEYLANSSPGKISQASSYGIDINGQISANQGIRSNYVGPNPILAPISDPLYNPYVRKEVNNSIHAPKKRNIYIPPDSIAF</sequence>
<accession>A0AAD1U213</accession>
<organism evidence="3 4">
    <name type="scientific">Euplotes crassus</name>
    <dbReference type="NCBI Taxonomy" id="5936"/>
    <lineage>
        <taxon>Eukaryota</taxon>
        <taxon>Sar</taxon>
        <taxon>Alveolata</taxon>
        <taxon>Ciliophora</taxon>
        <taxon>Intramacronucleata</taxon>
        <taxon>Spirotrichea</taxon>
        <taxon>Hypotrichia</taxon>
        <taxon>Euplotida</taxon>
        <taxon>Euplotidae</taxon>
        <taxon>Moneuplotes</taxon>
    </lineage>
</organism>
<feature type="region of interest" description="Disordered" evidence="2">
    <location>
        <begin position="215"/>
        <end position="305"/>
    </location>
</feature>
<feature type="compositionally biased region" description="Polar residues" evidence="2">
    <location>
        <begin position="145"/>
        <end position="172"/>
    </location>
</feature>
<gene>
    <name evidence="3" type="ORF">ECRASSUSDP1_LOCUS1880</name>
</gene>
<feature type="compositionally biased region" description="Basic and acidic residues" evidence="2">
    <location>
        <begin position="267"/>
        <end position="283"/>
    </location>
</feature>
<dbReference type="EMBL" id="CAMPGE010001776">
    <property type="protein sequence ID" value="CAI2360576.1"/>
    <property type="molecule type" value="Genomic_DNA"/>
</dbReference>
<feature type="coiled-coil region" evidence="1">
    <location>
        <begin position="437"/>
        <end position="464"/>
    </location>
</feature>
<evidence type="ECO:0000313" key="3">
    <source>
        <dbReference type="EMBL" id="CAI2360576.1"/>
    </source>
</evidence>
<keyword evidence="1" id="KW-0175">Coiled coil</keyword>
<dbReference type="AlphaFoldDB" id="A0AAD1U213"/>
<dbReference type="Proteomes" id="UP001295684">
    <property type="component" value="Unassembled WGS sequence"/>
</dbReference>
<name>A0AAD1U213_EUPCR</name>